<feature type="transmembrane region" description="Helical" evidence="6">
    <location>
        <begin position="203"/>
        <end position="221"/>
    </location>
</feature>
<evidence type="ECO:0000313" key="7">
    <source>
        <dbReference type="EMBL" id="SNB72211.1"/>
    </source>
</evidence>
<dbReference type="InterPro" id="IPR043428">
    <property type="entry name" value="LivM-like"/>
</dbReference>
<evidence type="ECO:0000256" key="5">
    <source>
        <dbReference type="ARBA" id="ARBA00023136"/>
    </source>
</evidence>
<feature type="transmembrane region" description="Helical" evidence="6">
    <location>
        <begin position="124"/>
        <end position="150"/>
    </location>
</feature>
<keyword evidence="8" id="KW-1185">Reference proteome</keyword>
<dbReference type="CDD" id="cd06581">
    <property type="entry name" value="TM_PBP1_LivM_like"/>
    <property type="match status" value="1"/>
</dbReference>
<dbReference type="EMBL" id="FYEH01000009">
    <property type="protein sequence ID" value="SNB72211.1"/>
    <property type="molecule type" value="Genomic_DNA"/>
</dbReference>
<feature type="transmembrane region" description="Helical" evidence="6">
    <location>
        <begin position="322"/>
        <end position="342"/>
    </location>
</feature>
<feature type="transmembrane region" description="Helical" evidence="6">
    <location>
        <begin position="48"/>
        <end position="68"/>
    </location>
</feature>
<evidence type="ECO:0000256" key="3">
    <source>
        <dbReference type="ARBA" id="ARBA00022692"/>
    </source>
</evidence>
<feature type="transmembrane region" description="Helical" evidence="6">
    <location>
        <begin position="401"/>
        <end position="419"/>
    </location>
</feature>
<dbReference type="Proteomes" id="UP000197065">
    <property type="component" value="Unassembled WGS sequence"/>
</dbReference>
<dbReference type="PANTHER" id="PTHR30482">
    <property type="entry name" value="HIGH-AFFINITY BRANCHED-CHAIN AMINO ACID TRANSPORT SYSTEM PERMEASE"/>
    <property type="match status" value="1"/>
</dbReference>
<keyword evidence="4 6" id="KW-1133">Transmembrane helix</keyword>
<dbReference type="AlphaFoldDB" id="A0A212RIE0"/>
<feature type="transmembrane region" description="Helical" evidence="6">
    <location>
        <begin position="249"/>
        <end position="275"/>
    </location>
</feature>
<feature type="transmembrane region" description="Helical" evidence="6">
    <location>
        <begin position="287"/>
        <end position="310"/>
    </location>
</feature>
<keyword evidence="5 6" id="KW-0472">Membrane</keyword>
<feature type="transmembrane region" description="Helical" evidence="6">
    <location>
        <begin position="450"/>
        <end position="475"/>
    </location>
</feature>
<evidence type="ECO:0000256" key="1">
    <source>
        <dbReference type="ARBA" id="ARBA00004651"/>
    </source>
</evidence>
<organism evidence="7 8">
    <name type="scientific">Arboricoccus pini</name>
    <dbReference type="NCBI Taxonomy" id="1963835"/>
    <lineage>
        <taxon>Bacteria</taxon>
        <taxon>Pseudomonadati</taxon>
        <taxon>Pseudomonadota</taxon>
        <taxon>Alphaproteobacteria</taxon>
        <taxon>Geminicoccales</taxon>
        <taxon>Geminicoccaceae</taxon>
        <taxon>Arboricoccus</taxon>
    </lineage>
</organism>
<keyword evidence="2" id="KW-1003">Cell membrane</keyword>
<dbReference type="Pfam" id="PF02653">
    <property type="entry name" value="BPD_transp_2"/>
    <property type="match status" value="1"/>
</dbReference>
<protein>
    <submittedName>
        <fullName evidence="7">Branched-chain amino acid transport system permease protein</fullName>
    </submittedName>
</protein>
<evidence type="ECO:0000256" key="4">
    <source>
        <dbReference type="ARBA" id="ARBA00022989"/>
    </source>
</evidence>
<feature type="transmembrane region" description="Helical" evidence="6">
    <location>
        <begin position="487"/>
        <end position="510"/>
    </location>
</feature>
<feature type="transmembrane region" description="Helical" evidence="6">
    <location>
        <begin position="80"/>
        <end position="104"/>
    </location>
</feature>
<feature type="transmembrane region" description="Helical" evidence="6">
    <location>
        <begin position="522"/>
        <end position="539"/>
    </location>
</feature>
<dbReference type="InterPro" id="IPR001851">
    <property type="entry name" value="ABC_transp_permease"/>
</dbReference>
<dbReference type="OrthoDB" id="9814461at2"/>
<evidence type="ECO:0000256" key="6">
    <source>
        <dbReference type="SAM" id="Phobius"/>
    </source>
</evidence>
<proteinExistence type="predicted"/>
<feature type="transmembrane region" description="Helical" evidence="6">
    <location>
        <begin position="21"/>
        <end position="42"/>
    </location>
</feature>
<dbReference type="RefSeq" id="WP_088561994.1">
    <property type="nucleotide sequence ID" value="NZ_FYEH01000009.1"/>
</dbReference>
<accession>A0A212RIE0</accession>
<name>A0A212RIE0_9PROT</name>
<keyword evidence="3 6" id="KW-0812">Transmembrane</keyword>
<evidence type="ECO:0000313" key="8">
    <source>
        <dbReference type="Proteomes" id="UP000197065"/>
    </source>
</evidence>
<gene>
    <name evidence="7" type="ORF">SAMN07250955_10952</name>
</gene>
<evidence type="ECO:0000256" key="2">
    <source>
        <dbReference type="ARBA" id="ARBA00022475"/>
    </source>
</evidence>
<dbReference type="GO" id="GO:0015658">
    <property type="term" value="F:branched-chain amino acid transmembrane transporter activity"/>
    <property type="evidence" value="ECO:0007669"/>
    <property type="project" value="InterPro"/>
</dbReference>
<sequence>MSIAILKAPSVSVASVDVARTLRMGLLLGGVGVYLAAVGILAMFNERWIIVGLLTLGYGVLGLVYLVAGMISARRGAGLMTALASGILSGAIAGLTVSVLGLVIGPFSLQSVFTQLNGKLADSLALGLAPLSGLLVMLGIGAVCGAIGAILRFTPLTVRRPLVIAALVTVTAGLFQELIQIMLQDGPLTPVQDLIYEWEGLTAQGAAIVFVVAFILALIGVQISRRRARAAAAKANADSGQSLTKMGMIFLVLVLLPLMGGNYIGQVLLLVGLYILMGMGLNLEVGLAGLLDLGFVGFFAVGAYVTALLTANHPMAILHLNFWVAMPIAVLASVVVGVLFGIPVLGVRGDYLAVATMGLGEIVRVLVVSDAAKPLLGGPLGITQVPKPAIFGYGLTTPIQLYYLTLVASLVAGLIAWRLEGSRLGRAWMALRDDEDVAAALGIDRIECKLLAYGLGAAFAGLAGSIFAVMLASVYPSSFQLVVSINVLALIIVGGMGSLPGVAIGSLVLIGLPELLREFGEYRYLFYGVALIFMMQFRPEGLMPSKVRKRELHAAMGETSEPAVPTARAA</sequence>
<dbReference type="GO" id="GO:0005886">
    <property type="term" value="C:plasma membrane"/>
    <property type="evidence" value="ECO:0007669"/>
    <property type="project" value="UniProtKB-SubCell"/>
</dbReference>
<comment type="subcellular location">
    <subcellularLocation>
        <location evidence="1">Cell membrane</location>
        <topology evidence="1">Multi-pass membrane protein</topology>
    </subcellularLocation>
</comment>
<reference evidence="7 8" key="1">
    <citation type="submission" date="2017-06" db="EMBL/GenBank/DDBJ databases">
        <authorList>
            <person name="Kim H.J."/>
            <person name="Triplett B.A."/>
        </authorList>
    </citation>
    <scope>NUCLEOTIDE SEQUENCE [LARGE SCALE GENOMIC DNA]</scope>
    <source>
        <strain evidence="7 8">B29T1</strain>
    </source>
</reference>
<dbReference type="PANTHER" id="PTHR30482:SF10">
    <property type="entry name" value="HIGH-AFFINITY BRANCHED-CHAIN AMINO ACID TRANSPORT PROTEIN BRAE"/>
    <property type="match status" value="1"/>
</dbReference>
<feature type="transmembrane region" description="Helical" evidence="6">
    <location>
        <begin position="162"/>
        <end position="183"/>
    </location>
</feature>